<dbReference type="Pfam" id="PF13602">
    <property type="entry name" value="ADH_zinc_N_2"/>
    <property type="match status" value="1"/>
</dbReference>
<dbReference type="SMART" id="SM00829">
    <property type="entry name" value="PKS_ER"/>
    <property type="match status" value="1"/>
</dbReference>
<dbReference type="SUPFAM" id="SSF51735">
    <property type="entry name" value="NAD(P)-binding Rossmann-fold domains"/>
    <property type="match status" value="1"/>
</dbReference>
<evidence type="ECO:0000313" key="3">
    <source>
        <dbReference type="Proteomes" id="UP000587760"/>
    </source>
</evidence>
<dbReference type="RefSeq" id="WP_184745937.1">
    <property type="nucleotide sequence ID" value="NZ_JACHGJ010000002.1"/>
</dbReference>
<dbReference type="PANTHER" id="PTHR11695:SF648">
    <property type="entry name" value="ZINC-BINDING OXIDOREDUCTASE"/>
    <property type="match status" value="1"/>
</dbReference>
<protein>
    <submittedName>
        <fullName evidence="2">2-desacetyl-2-hydroxyethyl bacteriochlorophyllide A dehydrogenase</fullName>
    </submittedName>
</protein>
<dbReference type="InterPro" id="IPR036291">
    <property type="entry name" value="NAD(P)-bd_dom_sf"/>
</dbReference>
<keyword evidence="3" id="KW-1185">Reference proteome</keyword>
<dbReference type="SUPFAM" id="SSF50129">
    <property type="entry name" value="GroES-like"/>
    <property type="match status" value="1"/>
</dbReference>
<dbReference type="EMBL" id="JACHGJ010000002">
    <property type="protein sequence ID" value="MBB6480103.1"/>
    <property type="molecule type" value="Genomic_DNA"/>
</dbReference>
<dbReference type="Proteomes" id="UP000587760">
    <property type="component" value="Unassembled WGS sequence"/>
</dbReference>
<evidence type="ECO:0000313" key="2">
    <source>
        <dbReference type="EMBL" id="MBB6480103.1"/>
    </source>
</evidence>
<dbReference type="CDD" id="cd08267">
    <property type="entry name" value="MDR1"/>
    <property type="match status" value="1"/>
</dbReference>
<name>A0A841R897_9SPIO</name>
<dbReference type="PANTHER" id="PTHR11695">
    <property type="entry name" value="ALCOHOL DEHYDROGENASE RELATED"/>
    <property type="match status" value="1"/>
</dbReference>
<sequence>MTMKTVLWTKYGSPDGLIPGEKEIPEPGDRDILIKIAAASVSAGDCEFRRLELPLGLSFPMRLYAGWRKPERLQVLGQEFAGEVVATGKDVSNYKPGDPVFGTTGMGFGAYSEYIRLPSEPGDAQGILSIKPDNLTFEEAAVLPTAGMEAIHYLRKASLAEGQNVLIIGAGGSIGTLVLQLAKSRGASVTAVDSPDKLKMLRQLGADLVIDYNLEDYTQRDERFDLIIDVVGRKSVLKKMRLLKKQGNYFLAYAGIKDLFLSLFFKLFTGKRLRIESAGQSREEMDELTELAAGGVLKPQIDRVFPLDKAAEAHRYAESGSKKGNIVLKVAD</sequence>
<dbReference type="InterPro" id="IPR020843">
    <property type="entry name" value="ER"/>
</dbReference>
<evidence type="ECO:0000259" key="1">
    <source>
        <dbReference type="SMART" id="SM00829"/>
    </source>
</evidence>
<comment type="caution">
    <text evidence="2">The sequence shown here is derived from an EMBL/GenBank/DDBJ whole genome shotgun (WGS) entry which is preliminary data.</text>
</comment>
<dbReference type="InterPro" id="IPR050700">
    <property type="entry name" value="YIM1/Zinc_Alcohol_DH_Fams"/>
</dbReference>
<dbReference type="Gene3D" id="3.90.180.10">
    <property type="entry name" value="Medium-chain alcohol dehydrogenases, catalytic domain"/>
    <property type="match status" value="1"/>
</dbReference>
<reference evidence="2 3" key="1">
    <citation type="submission" date="2020-08" db="EMBL/GenBank/DDBJ databases">
        <title>Genomic Encyclopedia of Type Strains, Phase IV (KMG-IV): sequencing the most valuable type-strain genomes for metagenomic binning, comparative biology and taxonomic classification.</title>
        <authorList>
            <person name="Goeker M."/>
        </authorList>
    </citation>
    <scope>NUCLEOTIDE SEQUENCE [LARGE SCALE GENOMIC DNA]</scope>
    <source>
        <strain evidence="2 3">DSM 2461</strain>
    </source>
</reference>
<proteinExistence type="predicted"/>
<feature type="domain" description="Enoyl reductase (ER)" evidence="1">
    <location>
        <begin position="12"/>
        <end position="328"/>
    </location>
</feature>
<dbReference type="Gene3D" id="3.40.50.720">
    <property type="entry name" value="NAD(P)-binding Rossmann-like Domain"/>
    <property type="match status" value="1"/>
</dbReference>
<dbReference type="InterPro" id="IPR011032">
    <property type="entry name" value="GroES-like_sf"/>
</dbReference>
<accession>A0A841R897</accession>
<dbReference type="Pfam" id="PF08240">
    <property type="entry name" value="ADH_N"/>
    <property type="match status" value="1"/>
</dbReference>
<dbReference type="AlphaFoldDB" id="A0A841R897"/>
<organism evidence="2 3">
    <name type="scientific">Spirochaeta isovalerica</name>
    <dbReference type="NCBI Taxonomy" id="150"/>
    <lineage>
        <taxon>Bacteria</taxon>
        <taxon>Pseudomonadati</taxon>
        <taxon>Spirochaetota</taxon>
        <taxon>Spirochaetia</taxon>
        <taxon>Spirochaetales</taxon>
        <taxon>Spirochaetaceae</taxon>
        <taxon>Spirochaeta</taxon>
    </lineage>
</organism>
<gene>
    <name evidence="2" type="ORF">HNR50_001761</name>
</gene>
<dbReference type="GO" id="GO:0016491">
    <property type="term" value="F:oxidoreductase activity"/>
    <property type="evidence" value="ECO:0007669"/>
    <property type="project" value="InterPro"/>
</dbReference>
<dbReference type="InterPro" id="IPR013154">
    <property type="entry name" value="ADH-like_N"/>
</dbReference>